<protein>
    <submittedName>
        <fullName evidence="3">Lipase_3 domain-containing protein</fullName>
    </submittedName>
</protein>
<evidence type="ECO:0000313" key="3">
    <source>
        <dbReference type="WBParaSite" id="Hba_15304"/>
    </source>
</evidence>
<proteinExistence type="predicted"/>
<evidence type="ECO:0000313" key="2">
    <source>
        <dbReference type="Proteomes" id="UP000095283"/>
    </source>
</evidence>
<sequence length="254" mass="28105">MKSNAAESIAAVSSIKWCVESNACGGPLSCPIGKPVVQRDPFRCPTKYSVAKGKRYTDALGRSLFAVALSLKHANVSDFVQSYKVECDSAKNMCGGLVAVSEEAKALYVAYKGSSFDKQLLAEFIHGMAAQLGAWEKFESDDGGITGHSLGGSLASMTALHLVKNGLFDKNMVRLVTYGEPRTGNVAYAKEVEKHVPFRYRVIKKNDMVKRLPSLYIQKSFEDFYVMVVLYIITFFRSKCKYDIKLSHGYSKLF</sequence>
<dbReference type="SUPFAM" id="SSF53474">
    <property type="entry name" value="alpha/beta-Hydrolases"/>
    <property type="match status" value="1"/>
</dbReference>
<dbReference type="PANTHER" id="PTHR45908">
    <property type="entry name" value="PROTEIN CBG11750-RELATED"/>
    <property type="match status" value="1"/>
</dbReference>
<dbReference type="Pfam" id="PF01764">
    <property type="entry name" value="Lipase_3"/>
    <property type="match status" value="1"/>
</dbReference>
<dbReference type="AlphaFoldDB" id="A0A1I7XC88"/>
<dbReference type="PANTHER" id="PTHR45908:SF15">
    <property type="entry name" value="FUNGAL LIPASE-LIKE DOMAIN-CONTAINING PROTEIN"/>
    <property type="match status" value="1"/>
</dbReference>
<dbReference type="InterPro" id="IPR029058">
    <property type="entry name" value="AB_hydrolase_fold"/>
</dbReference>
<dbReference type="Gene3D" id="3.40.50.1820">
    <property type="entry name" value="alpha/beta hydrolase"/>
    <property type="match status" value="1"/>
</dbReference>
<dbReference type="CDD" id="cd00519">
    <property type="entry name" value="Lipase_3"/>
    <property type="match status" value="1"/>
</dbReference>
<accession>A0A1I7XC88</accession>
<feature type="domain" description="Fungal lipase-type" evidence="1">
    <location>
        <begin position="144"/>
        <end position="215"/>
    </location>
</feature>
<dbReference type="Proteomes" id="UP000095283">
    <property type="component" value="Unplaced"/>
</dbReference>
<dbReference type="GO" id="GO:0006629">
    <property type="term" value="P:lipid metabolic process"/>
    <property type="evidence" value="ECO:0007669"/>
    <property type="project" value="InterPro"/>
</dbReference>
<keyword evidence="2" id="KW-1185">Reference proteome</keyword>
<organism evidence="2 3">
    <name type="scientific">Heterorhabditis bacteriophora</name>
    <name type="common">Entomopathogenic nematode worm</name>
    <dbReference type="NCBI Taxonomy" id="37862"/>
    <lineage>
        <taxon>Eukaryota</taxon>
        <taxon>Metazoa</taxon>
        <taxon>Ecdysozoa</taxon>
        <taxon>Nematoda</taxon>
        <taxon>Chromadorea</taxon>
        <taxon>Rhabditida</taxon>
        <taxon>Rhabditina</taxon>
        <taxon>Rhabditomorpha</taxon>
        <taxon>Strongyloidea</taxon>
        <taxon>Heterorhabditidae</taxon>
        <taxon>Heterorhabditis</taxon>
    </lineage>
</organism>
<name>A0A1I7XC88_HETBA</name>
<reference evidence="3" key="1">
    <citation type="submission" date="2016-11" db="UniProtKB">
        <authorList>
            <consortium name="WormBaseParasite"/>
        </authorList>
    </citation>
    <scope>IDENTIFICATION</scope>
</reference>
<evidence type="ECO:0000259" key="1">
    <source>
        <dbReference type="Pfam" id="PF01764"/>
    </source>
</evidence>
<dbReference type="WBParaSite" id="Hba_15304">
    <property type="protein sequence ID" value="Hba_15304"/>
    <property type="gene ID" value="Hba_15304"/>
</dbReference>
<dbReference type="InterPro" id="IPR002921">
    <property type="entry name" value="Fungal_lipase-type"/>
</dbReference>